<sequence length="353" mass="38148">MPLHRLLARLAAGLFIVTAFSAAAATGTGSTSHRAPLVLADEGSFFVGGREVASDTLSLTPKYDPHGTVTVDQMYVQYQIPEHARRYGITLIHGCCLTGKTWETTPDGRMGWSQYFVRKGYSTYVIDQAGRGRSATDISAINAVHLGKAAPDSLPAVFAAGHEAAWSIFRFGPKYPEAYKDSQFPVQAQAMLWQQMVPDWLAALPTPNPTVPDLSKLAIKLKGTVLMSHSQSGIYPFQTAALDKQGVAGIVAVEPGECPKVSEAAPLVGIPILVVFGDHIQESSRWAPRFKACQDFITAFKAAGGNGDFLSLPAIGIHGNSHMMMQDKNNLQIADLILAWIDRNVEPKAPRPH</sequence>
<keyword evidence="1" id="KW-0732">Signal</keyword>
<dbReference type="InterPro" id="IPR050228">
    <property type="entry name" value="Carboxylesterase_BioH"/>
</dbReference>
<dbReference type="AlphaFoldDB" id="A0A261UF92"/>
<dbReference type="Proteomes" id="UP000215767">
    <property type="component" value="Unassembled WGS sequence"/>
</dbReference>
<dbReference type="CDD" id="cd12807">
    <property type="entry name" value="Esterase_713"/>
    <property type="match status" value="1"/>
</dbReference>
<accession>A0A261UF92</accession>
<gene>
    <name evidence="2" type="ORF">CAL28_14495</name>
</gene>
<organism evidence="2 3">
    <name type="scientific">Bordetella genomosp. 11</name>
    <dbReference type="NCBI Taxonomy" id="1416808"/>
    <lineage>
        <taxon>Bacteria</taxon>
        <taxon>Pseudomonadati</taxon>
        <taxon>Pseudomonadota</taxon>
        <taxon>Betaproteobacteria</taxon>
        <taxon>Burkholderiales</taxon>
        <taxon>Alcaligenaceae</taxon>
        <taxon>Bordetella</taxon>
    </lineage>
</organism>
<proteinExistence type="predicted"/>
<dbReference type="PANTHER" id="PTHR43194">
    <property type="entry name" value="HYDROLASE ALPHA/BETA FOLD FAMILY"/>
    <property type="match status" value="1"/>
</dbReference>
<keyword evidence="3" id="KW-1185">Reference proteome</keyword>
<dbReference type="RefSeq" id="WP_217906577.1">
    <property type="nucleotide sequence ID" value="NZ_NEVS01000004.1"/>
</dbReference>
<dbReference type="PANTHER" id="PTHR43194:SF5">
    <property type="entry name" value="PIMELOYL-[ACYL-CARRIER PROTEIN] METHYL ESTER ESTERASE"/>
    <property type="match status" value="1"/>
</dbReference>
<dbReference type="EMBL" id="NEVS01000004">
    <property type="protein sequence ID" value="OZI60606.1"/>
    <property type="molecule type" value="Genomic_DNA"/>
</dbReference>
<name>A0A261UF92_9BORD</name>
<evidence type="ECO:0000313" key="2">
    <source>
        <dbReference type="EMBL" id="OZI60606.1"/>
    </source>
</evidence>
<dbReference type="Gene3D" id="3.40.50.1820">
    <property type="entry name" value="alpha/beta hydrolase"/>
    <property type="match status" value="1"/>
</dbReference>
<dbReference type="InterPro" id="IPR029058">
    <property type="entry name" value="AB_hydrolase_fold"/>
</dbReference>
<evidence type="ECO:0000313" key="3">
    <source>
        <dbReference type="Proteomes" id="UP000215767"/>
    </source>
</evidence>
<evidence type="ECO:0000256" key="1">
    <source>
        <dbReference type="SAM" id="SignalP"/>
    </source>
</evidence>
<feature type="chain" id="PRO_5013238192" evidence="1">
    <location>
        <begin position="25"/>
        <end position="353"/>
    </location>
</feature>
<protein>
    <submittedName>
        <fullName evidence="2">Esterase</fullName>
    </submittedName>
</protein>
<dbReference type="SUPFAM" id="SSF53474">
    <property type="entry name" value="alpha/beta-Hydrolases"/>
    <property type="match status" value="1"/>
</dbReference>
<feature type="signal peptide" evidence="1">
    <location>
        <begin position="1"/>
        <end position="24"/>
    </location>
</feature>
<reference evidence="3" key="1">
    <citation type="submission" date="2017-05" db="EMBL/GenBank/DDBJ databases">
        <title>Complete and WGS of Bordetella genogroups.</title>
        <authorList>
            <person name="Spilker T."/>
            <person name="Lipuma J."/>
        </authorList>
    </citation>
    <scope>NUCLEOTIDE SEQUENCE [LARGE SCALE GENOMIC DNA]</scope>
    <source>
        <strain evidence="3">AU8856</strain>
    </source>
</reference>
<comment type="caution">
    <text evidence="2">The sequence shown here is derived from an EMBL/GenBank/DDBJ whole genome shotgun (WGS) entry which is preliminary data.</text>
</comment>